<dbReference type="EMBL" id="RCZG01000015">
    <property type="protein sequence ID" value="TPG29725.1"/>
    <property type="molecule type" value="Genomic_DNA"/>
</dbReference>
<accession>A0A502DW38</accession>
<gene>
    <name evidence="2" type="ORF">EAH80_26220</name>
</gene>
<dbReference type="AlphaFoldDB" id="A0A502DW38"/>
<keyword evidence="3" id="KW-1185">Reference proteome</keyword>
<comment type="caution">
    <text evidence="2">The sequence shown here is derived from an EMBL/GenBank/DDBJ whole genome shotgun (WGS) entry which is preliminary data.</text>
</comment>
<protein>
    <submittedName>
        <fullName evidence="2">Uncharacterized protein</fullName>
    </submittedName>
</protein>
<keyword evidence="1" id="KW-1133">Transmembrane helix</keyword>
<evidence type="ECO:0000313" key="2">
    <source>
        <dbReference type="EMBL" id="TPG29725.1"/>
    </source>
</evidence>
<feature type="transmembrane region" description="Helical" evidence="1">
    <location>
        <begin position="74"/>
        <end position="93"/>
    </location>
</feature>
<sequence>MVLATVGMMGRRARRHDPEGVDAERSSRDWGQIWERFTVAALQRAAEHLPVVVPFLRGSARSEAGGPTAGGFDLSVFGTGLLLIALVAFSLWWGSRTTNLEAKTPHRR</sequence>
<reference evidence="2 3" key="1">
    <citation type="journal article" date="2019" name="Environ. Microbiol.">
        <title>Species interactions and distinct microbial communities in high Arctic permafrost affected cryosols are associated with the CH4 and CO2 gas fluxes.</title>
        <authorList>
            <person name="Altshuler I."/>
            <person name="Hamel J."/>
            <person name="Turney S."/>
            <person name="Magnuson E."/>
            <person name="Levesque R."/>
            <person name="Greer C."/>
            <person name="Whyte L.G."/>
        </authorList>
    </citation>
    <scope>NUCLEOTIDE SEQUENCE [LARGE SCALE GENOMIC DNA]</scope>
    <source>
        <strain evidence="2 3">S5.20</strain>
    </source>
</reference>
<evidence type="ECO:0000313" key="3">
    <source>
        <dbReference type="Proteomes" id="UP000320095"/>
    </source>
</evidence>
<name>A0A502DW38_9MYCO</name>
<keyword evidence="1" id="KW-0472">Membrane</keyword>
<evidence type="ECO:0000256" key="1">
    <source>
        <dbReference type="SAM" id="Phobius"/>
    </source>
</evidence>
<proteinExistence type="predicted"/>
<organism evidence="2 3">
    <name type="scientific">Mycolicibacterium hodleri</name>
    <dbReference type="NCBI Taxonomy" id="49897"/>
    <lineage>
        <taxon>Bacteria</taxon>
        <taxon>Bacillati</taxon>
        <taxon>Actinomycetota</taxon>
        <taxon>Actinomycetes</taxon>
        <taxon>Mycobacteriales</taxon>
        <taxon>Mycobacteriaceae</taxon>
        <taxon>Mycolicibacterium</taxon>
    </lineage>
</organism>
<dbReference type="Proteomes" id="UP000320095">
    <property type="component" value="Unassembled WGS sequence"/>
</dbReference>
<keyword evidence="1" id="KW-0812">Transmembrane</keyword>